<evidence type="ECO:0000256" key="2">
    <source>
        <dbReference type="SAM" id="Phobius"/>
    </source>
</evidence>
<dbReference type="Proteomes" id="UP000317369">
    <property type="component" value="Chromosome"/>
</dbReference>
<keyword evidence="1" id="KW-0175">Coiled coil</keyword>
<dbReference type="AlphaFoldDB" id="A0A517YVM3"/>
<evidence type="ECO:0000313" key="4">
    <source>
        <dbReference type="Proteomes" id="UP000317369"/>
    </source>
</evidence>
<gene>
    <name evidence="3" type="ORF">KS4_23480</name>
</gene>
<keyword evidence="4" id="KW-1185">Reference proteome</keyword>
<feature type="coiled-coil region" evidence="1">
    <location>
        <begin position="51"/>
        <end position="78"/>
    </location>
</feature>
<evidence type="ECO:0000313" key="3">
    <source>
        <dbReference type="EMBL" id="QDU34281.1"/>
    </source>
</evidence>
<protein>
    <submittedName>
        <fullName evidence="3">Uncharacterized protein</fullName>
    </submittedName>
</protein>
<keyword evidence="2" id="KW-1133">Transmembrane helix</keyword>
<proteinExistence type="predicted"/>
<feature type="transmembrane region" description="Helical" evidence="2">
    <location>
        <begin position="13"/>
        <end position="30"/>
    </location>
</feature>
<keyword evidence="2" id="KW-0812">Transmembrane</keyword>
<reference evidence="3 4" key="1">
    <citation type="submission" date="2019-02" db="EMBL/GenBank/DDBJ databases">
        <title>Deep-cultivation of Planctomycetes and their phenomic and genomic characterization uncovers novel biology.</title>
        <authorList>
            <person name="Wiegand S."/>
            <person name="Jogler M."/>
            <person name="Boedeker C."/>
            <person name="Pinto D."/>
            <person name="Vollmers J."/>
            <person name="Rivas-Marin E."/>
            <person name="Kohn T."/>
            <person name="Peeters S.H."/>
            <person name="Heuer A."/>
            <person name="Rast P."/>
            <person name="Oberbeckmann S."/>
            <person name="Bunk B."/>
            <person name="Jeske O."/>
            <person name="Meyerdierks A."/>
            <person name="Storesund J.E."/>
            <person name="Kallscheuer N."/>
            <person name="Luecker S."/>
            <person name="Lage O.M."/>
            <person name="Pohl T."/>
            <person name="Merkel B.J."/>
            <person name="Hornburger P."/>
            <person name="Mueller R.-W."/>
            <person name="Bruemmer F."/>
            <person name="Labrenz M."/>
            <person name="Spormann A.M."/>
            <person name="Op den Camp H."/>
            <person name="Overmann J."/>
            <person name="Amann R."/>
            <person name="Jetten M.S.M."/>
            <person name="Mascher T."/>
            <person name="Medema M.H."/>
            <person name="Devos D.P."/>
            <person name="Kaster A.-K."/>
            <person name="Ovreas L."/>
            <person name="Rohde M."/>
            <person name="Galperin M.Y."/>
            <person name="Jogler C."/>
        </authorList>
    </citation>
    <scope>NUCLEOTIDE SEQUENCE [LARGE SCALE GENOMIC DNA]</scope>
    <source>
        <strain evidence="3 4">KS4</strain>
    </source>
</reference>
<keyword evidence="2" id="KW-0472">Membrane</keyword>
<sequence length="124" mass="14227">MTDTAKMVLHNKWLPWLAAIIGFCGFFYTLGGRDISQAERVLENSEDIRLLQDTKADRTELEKAVKALSESNMRLDTKTEKLAEIYVILAEVKQGVSSNSQRTDRIENKLDRFMMAYPARKEGR</sequence>
<dbReference type="KEGG" id="pcor:KS4_23480"/>
<dbReference type="EMBL" id="CP036425">
    <property type="protein sequence ID" value="QDU34281.1"/>
    <property type="molecule type" value="Genomic_DNA"/>
</dbReference>
<dbReference type="RefSeq" id="WP_145077990.1">
    <property type="nucleotide sequence ID" value="NZ_CP036425.1"/>
</dbReference>
<accession>A0A517YVM3</accession>
<organism evidence="3 4">
    <name type="scientific">Poriferisphaera corsica</name>
    <dbReference type="NCBI Taxonomy" id="2528020"/>
    <lineage>
        <taxon>Bacteria</taxon>
        <taxon>Pseudomonadati</taxon>
        <taxon>Planctomycetota</taxon>
        <taxon>Phycisphaerae</taxon>
        <taxon>Phycisphaerales</taxon>
        <taxon>Phycisphaeraceae</taxon>
        <taxon>Poriferisphaera</taxon>
    </lineage>
</organism>
<evidence type="ECO:0000256" key="1">
    <source>
        <dbReference type="SAM" id="Coils"/>
    </source>
</evidence>
<name>A0A517YVM3_9BACT</name>